<dbReference type="CDD" id="cd02247">
    <property type="entry name" value="cupin_pirin_C"/>
    <property type="match status" value="1"/>
</dbReference>
<proteinExistence type="inferred from homology"/>
<keyword evidence="4" id="KW-0732">Signal</keyword>
<dbReference type="InterPro" id="IPR003829">
    <property type="entry name" value="Pirin_N_dom"/>
</dbReference>
<feature type="signal peptide" evidence="4">
    <location>
        <begin position="1"/>
        <end position="21"/>
    </location>
</feature>
<dbReference type="Gene3D" id="2.60.120.10">
    <property type="entry name" value="Jelly Rolls"/>
    <property type="match status" value="2"/>
</dbReference>
<reference evidence="7 8" key="1">
    <citation type="submission" date="2024-01" db="EMBL/GenBank/DDBJ databases">
        <authorList>
            <consortium name="Genoscope - CEA"/>
            <person name="William W."/>
        </authorList>
    </citation>
    <scope>NUCLEOTIDE SEQUENCE [LARGE SCALE GENOMIC DNA]</scope>
    <source>
        <strain evidence="7 8">29B2s-10</strain>
    </source>
</reference>
<comment type="similarity">
    <text evidence="1 2">Belongs to the pirin family.</text>
</comment>
<accession>A0ABP0EDQ8</accession>
<evidence type="ECO:0008006" key="9">
    <source>
        <dbReference type="Google" id="ProtNLM"/>
    </source>
</evidence>
<dbReference type="PANTHER" id="PTHR13903">
    <property type="entry name" value="PIRIN-RELATED"/>
    <property type="match status" value="1"/>
</dbReference>
<dbReference type="SUPFAM" id="SSF51182">
    <property type="entry name" value="RmlC-like cupins"/>
    <property type="match status" value="1"/>
</dbReference>
<evidence type="ECO:0000256" key="4">
    <source>
        <dbReference type="SAM" id="SignalP"/>
    </source>
</evidence>
<dbReference type="PANTHER" id="PTHR13903:SF8">
    <property type="entry name" value="PIRIN"/>
    <property type="match status" value="1"/>
</dbReference>
<sequence>MDTKALVFVIFIFFYIRHSFGNKLEEDYNKIQPIEETQNKMGLRTTLKLVSAVEQSEGVGARVRRSIGTMSMRNFNPFLMLDHFNIGAKAGFPHHGHRGQETITYVLSGGVAHEDFTGSKGLLYPGDLQFMTAGKGVVHSEMPYPLDGSDTVSGMQLWVDLPSKLRETKPRYRDLKSYEIPIVEAQDGKVNVKVISGESYGVESVRDLAYTPVHYYYVTLKPDGTFRQKVPTNFNFFLYVLSGDKLVVNNETAVPSHHTVFFNRDGDEIEAVNTAKSDGKDIEFVLIGGEVLNQKTVQYGPFVADSQAEINKAFMDYQYARNGFENMKTWDSLISAGVTKDMVENELDGNLEKRKEAEREYLAAKKEVPVKDEL</sequence>
<feature type="non-terminal residue" evidence="7">
    <location>
        <position position="1"/>
    </location>
</feature>
<gene>
    <name evidence="7" type="ORF">CAAN4_E05424</name>
</gene>
<evidence type="ECO:0000313" key="8">
    <source>
        <dbReference type="Proteomes" id="UP001497600"/>
    </source>
</evidence>
<dbReference type="InterPro" id="IPR012093">
    <property type="entry name" value="Pirin"/>
</dbReference>
<feature type="chain" id="PRO_5045041270" description="Pirin" evidence="4">
    <location>
        <begin position="22"/>
        <end position="374"/>
    </location>
</feature>
<organism evidence="7 8">
    <name type="scientific">[Candida] anglica</name>
    <dbReference type="NCBI Taxonomy" id="148631"/>
    <lineage>
        <taxon>Eukaryota</taxon>
        <taxon>Fungi</taxon>
        <taxon>Dikarya</taxon>
        <taxon>Ascomycota</taxon>
        <taxon>Saccharomycotina</taxon>
        <taxon>Pichiomycetes</taxon>
        <taxon>Debaryomycetaceae</taxon>
        <taxon>Kurtzmaniella</taxon>
    </lineage>
</organism>
<evidence type="ECO:0000259" key="5">
    <source>
        <dbReference type="Pfam" id="PF02678"/>
    </source>
</evidence>
<dbReference type="InterPro" id="IPR008778">
    <property type="entry name" value="Pirin_C_dom"/>
</dbReference>
<evidence type="ECO:0000259" key="6">
    <source>
        <dbReference type="Pfam" id="PF05726"/>
    </source>
</evidence>
<dbReference type="CDD" id="cd02909">
    <property type="entry name" value="cupin_pirin_N"/>
    <property type="match status" value="1"/>
</dbReference>
<evidence type="ECO:0000256" key="2">
    <source>
        <dbReference type="RuleBase" id="RU003457"/>
    </source>
</evidence>
<dbReference type="Pfam" id="PF02678">
    <property type="entry name" value="Pirin"/>
    <property type="match status" value="1"/>
</dbReference>
<keyword evidence="3" id="KW-0175">Coiled coil</keyword>
<evidence type="ECO:0000256" key="1">
    <source>
        <dbReference type="ARBA" id="ARBA00008416"/>
    </source>
</evidence>
<protein>
    <recommendedName>
        <fullName evidence="9">Pirin</fullName>
    </recommendedName>
</protein>
<evidence type="ECO:0000313" key="7">
    <source>
        <dbReference type="EMBL" id="CAK7907424.1"/>
    </source>
</evidence>
<dbReference type="InterPro" id="IPR011051">
    <property type="entry name" value="RmlC_Cupin_sf"/>
</dbReference>
<feature type="domain" description="Pirin C-terminal" evidence="6">
    <location>
        <begin position="215"/>
        <end position="323"/>
    </location>
</feature>
<dbReference type="Pfam" id="PF05726">
    <property type="entry name" value="Pirin_C"/>
    <property type="match status" value="1"/>
</dbReference>
<name>A0ABP0EDQ8_9ASCO</name>
<dbReference type="InterPro" id="IPR014710">
    <property type="entry name" value="RmlC-like_jellyroll"/>
</dbReference>
<keyword evidence="8" id="KW-1185">Reference proteome</keyword>
<feature type="domain" description="Pirin N-terminal" evidence="5">
    <location>
        <begin position="61"/>
        <end position="159"/>
    </location>
</feature>
<evidence type="ECO:0000256" key="3">
    <source>
        <dbReference type="SAM" id="Coils"/>
    </source>
</evidence>
<dbReference type="EMBL" id="OZ004257">
    <property type="protein sequence ID" value="CAK7907424.1"/>
    <property type="molecule type" value="Genomic_DNA"/>
</dbReference>
<dbReference type="Proteomes" id="UP001497600">
    <property type="component" value="Chromosome E"/>
</dbReference>
<feature type="coiled-coil region" evidence="3">
    <location>
        <begin position="340"/>
        <end position="367"/>
    </location>
</feature>